<sequence>MKKISLILLALIFSCKDNTATNEKALISVVNMWRAYVEANPKLEKKDLPDSWYFHDNKSDANRLGKLVASGKKKAASGLYKWYKDANADLPKVGTKHIITDFDGEALAIIEIRKVDTMPFYKISKEYAALDMGTSENALEKWKKVHWDFFEATLKESNDEPSKEMLVVCEWFETVWPVDAVEY</sequence>
<reference evidence="3" key="1">
    <citation type="journal article" date="2019" name="Int. J. Syst. Evol. Microbiol.">
        <title>The Global Catalogue of Microorganisms (GCM) 10K type strain sequencing project: providing services to taxonomists for standard genome sequencing and annotation.</title>
        <authorList>
            <consortium name="The Broad Institute Genomics Platform"/>
            <consortium name="The Broad Institute Genome Sequencing Center for Infectious Disease"/>
            <person name="Wu L."/>
            <person name="Ma J."/>
        </authorList>
    </citation>
    <scope>NUCLEOTIDE SEQUENCE [LARGE SCALE GENOMIC DNA]</scope>
    <source>
        <strain evidence="3">CCUG 62215</strain>
    </source>
</reference>
<dbReference type="Proteomes" id="UP001597013">
    <property type="component" value="Unassembled WGS sequence"/>
</dbReference>
<dbReference type="CDD" id="cd06553">
    <property type="entry name" value="ASCH_Ef3133_like"/>
    <property type="match status" value="1"/>
</dbReference>
<feature type="domain" description="ASCH" evidence="1">
    <location>
        <begin position="52"/>
        <end position="176"/>
    </location>
</feature>
<dbReference type="SUPFAM" id="SSF88697">
    <property type="entry name" value="PUA domain-like"/>
    <property type="match status" value="1"/>
</dbReference>
<dbReference type="Gene3D" id="3.10.400.10">
    <property type="entry name" value="Sulfate adenylyltransferase"/>
    <property type="match status" value="1"/>
</dbReference>
<dbReference type="Pfam" id="PF04266">
    <property type="entry name" value="ASCH"/>
    <property type="match status" value="1"/>
</dbReference>
<evidence type="ECO:0000313" key="3">
    <source>
        <dbReference type="Proteomes" id="UP001597013"/>
    </source>
</evidence>
<dbReference type="SMART" id="SM01022">
    <property type="entry name" value="ASCH"/>
    <property type="match status" value="1"/>
</dbReference>
<dbReference type="RefSeq" id="WP_386130581.1">
    <property type="nucleotide sequence ID" value="NZ_JBHTJL010000011.1"/>
</dbReference>
<protein>
    <submittedName>
        <fullName evidence="2">ASCH domain-containing protein</fullName>
    </submittedName>
</protein>
<evidence type="ECO:0000313" key="2">
    <source>
        <dbReference type="EMBL" id="MFD1063524.1"/>
    </source>
</evidence>
<dbReference type="PANTHER" id="PTHR39203">
    <property type="entry name" value="CYTOPLASMIC PROTEIN-RELATED"/>
    <property type="match status" value="1"/>
</dbReference>
<dbReference type="InterPro" id="IPR009326">
    <property type="entry name" value="DUF984"/>
</dbReference>
<organism evidence="2 3">
    <name type="scientific">Winogradskyella litorisediminis</name>
    <dbReference type="NCBI Taxonomy" id="1156618"/>
    <lineage>
        <taxon>Bacteria</taxon>
        <taxon>Pseudomonadati</taxon>
        <taxon>Bacteroidota</taxon>
        <taxon>Flavobacteriia</taxon>
        <taxon>Flavobacteriales</taxon>
        <taxon>Flavobacteriaceae</taxon>
        <taxon>Winogradskyella</taxon>
    </lineage>
</organism>
<keyword evidence="3" id="KW-1185">Reference proteome</keyword>
<dbReference type="PANTHER" id="PTHR39203:SF1">
    <property type="entry name" value="CYTOPLASMIC PROTEIN"/>
    <property type="match status" value="1"/>
</dbReference>
<proteinExistence type="predicted"/>
<evidence type="ECO:0000259" key="1">
    <source>
        <dbReference type="SMART" id="SM01022"/>
    </source>
</evidence>
<dbReference type="InterPro" id="IPR007374">
    <property type="entry name" value="ASCH_domain"/>
</dbReference>
<comment type="caution">
    <text evidence="2">The sequence shown here is derived from an EMBL/GenBank/DDBJ whole genome shotgun (WGS) entry which is preliminary data.</text>
</comment>
<gene>
    <name evidence="2" type="ORF">ACFQ1Q_09730</name>
</gene>
<dbReference type="PIRSF" id="PIRSF021320">
    <property type="entry name" value="DUF984"/>
    <property type="match status" value="1"/>
</dbReference>
<accession>A0ABW3N973</accession>
<dbReference type="InterPro" id="IPR015947">
    <property type="entry name" value="PUA-like_sf"/>
</dbReference>
<dbReference type="EMBL" id="JBHTJL010000011">
    <property type="protein sequence ID" value="MFD1063524.1"/>
    <property type="molecule type" value="Genomic_DNA"/>
</dbReference>
<name>A0ABW3N973_9FLAO</name>
<dbReference type="PROSITE" id="PS51257">
    <property type="entry name" value="PROKAR_LIPOPROTEIN"/>
    <property type="match status" value="1"/>
</dbReference>